<proteinExistence type="predicted"/>
<feature type="domain" description="KIB1-4 beta-propeller" evidence="1">
    <location>
        <begin position="32"/>
        <end position="159"/>
    </location>
</feature>
<dbReference type="InterPro" id="IPR005174">
    <property type="entry name" value="KIB1-4_b-propeller"/>
</dbReference>
<sequence>MRWLISRLALHPRPHPLLLSPQSLPPRLHPTPSLTTLPFILKFCDSRGGGGVRSLMAEDGNIYTERRSEVRDSTIQKAFLSSDLSDAACLAFILLSGPHTLAFSLLVSDSWTMVKDFGYPPSRISDIAFHDGRCFILDSIGRLRVSDIGHSDPPNSHRFQLSRSPGLHALHHGGILTQSIASPSTPHPRSILLRWPRSPFHVHSIDLSGNLRSLDAEEFSAKSSLRDTITRFLSL</sequence>
<organism evidence="2 3">
    <name type="scientific">Dioscorea zingiberensis</name>
    <dbReference type="NCBI Taxonomy" id="325984"/>
    <lineage>
        <taxon>Eukaryota</taxon>
        <taxon>Viridiplantae</taxon>
        <taxon>Streptophyta</taxon>
        <taxon>Embryophyta</taxon>
        <taxon>Tracheophyta</taxon>
        <taxon>Spermatophyta</taxon>
        <taxon>Magnoliopsida</taxon>
        <taxon>Liliopsida</taxon>
        <taxon>Dioscoreales</taxon>
        <taxon>Dioscoreaceae</taxon>
        <taxon>Dioscorea</taxon>
    </lineage>
</organism>
<reference evidence="2" key="1">
    <citation type="submission" date="2021-03" db="EMBL/GenBank/DDBJ databases">
        <authorList>
            <person name="Li Z."/>
            <person name="Yang C."/>
        </authorList>
    </citation>
    <scope>NUCLEOTIDE SEQUENCE</scope>
    <source>
        <strain evidence="2">Dzin_1.0</strain>
        <tissue evidence="2">Leaf</tissue>
    </source>
</reference>
<gene>
    <name evidence="2" type="ORF">J5N97_022706</name>
</gene>
<dbReference type="AlphaFoldDB" id="A0A9D5HAW6"/>
<name>A0A9D5HAW6_9LILI</name>
<keyword evidence="3" id="KW-1185">Reference proteome</keyword>
<evidence type="ECO:0000313" key="2">
    <source>
        <dbReference type="EMBL" id="KAJ0969829.1"/>
    </source>
</evidence>
<protein>
    <recommendedName>
        <fullName evidence="1">KIB1-4 beta-propeller domain-containing protein</fullName>
    </recommendedName>
</protein>
<comment type="caution">
    <text evidence="2">The sequence shown here is derived from an EMBL/GenBank/DDBJ whole genome shotgun (WGS) entry which is preliminary data.</text>
</comment>
<dbReference type="Pfam" id="PF03478">
    <property type="entry name" value="Beta-prop_KIB1-4"/>
    <property type="match status" value="1"/>
</dbReference>
<evidence type="ECO:0000313" key="3">
    <source>
        <dbReference type="Proteomes" id="UP001085076"/>
    </source>
</evidence>
<accession>A0A9D5HAW6</accession>
<dbReference type="OrthoDB" id="1023001at2759"/>
<evidence type="ECO:0000259" key="1">
    <source>
        <dbReference type="Pfam" id="PF03478"/>
    </source>
</evidence>
<reference evidence="2" key="2">
    <citation type="journal article" date="2022" name="Hortic Res">
        <title>The genome of Dioscorea zingiberensis sheds light on the biosynthesis, origin and evolution of the medicinally important diosgenin saponins.</title>
        <authorList>
            <person name="Li Y."/>
            <person name="Tan C."/>
            <person name="Li Z."/>
            <person name="Guo J."/>
            <person name="Li S."/>
            <person name="Chen X."/>
            <person name="Wang C."/>
            <person name="Dai X."/>
            <person name="Yang H."/>
            <person name="Song W."/>
            <person name="Hou L."/>
            <person name="Xu J."/>
            <person name="Tong Z."/>
            <person name="Xu A."/>
            <person name="Yuan X."/>
            <person name="Wang W."/>
            <person name="Yang Q."/>
            <person name="Chen L."/>
            <person name="Sun Z."/>
            <person name="Wang K."/>
            <person name="Pan B."/>
            <person name="Chen J."/>
            <person name="Bao Y."/>
            <person name="Liu F."/>
            <person name="Qi X."/>
            <person name="Gang D.R."/>
            <person name="Wen J."/>
            <person name="Li J."/>
        </authorList>
    </citation>
    <scope>NUCLEOTIDE SEQUENCE</scope>
    <source>
        <strain evidence="2">Dzin_1.0</strain>
    </source>
</reference>
<dbReference type="EMBL" id="JAGGNH010000006">
    <property type="protein sequence ID" value="KAJ0969829.1"/>
    <property type="molecule type" value="Genomic_DNA"/>
</dbReference>
<dbReference type="Proteomes" id="UP001085076">
    <property type="component" value="Miscellaneous, Linkage group lg06"/>
</dbReference>